<gene>
    <name evidence="2" type="ORF">ASIM_LOCUS10789</name>
</gene>
<evidence type="ECO:0000313" key="4">
    <source>
        <dbReference type="WBParaSite" id="ASIM_0001123101-mRNA-1"/>
    </source>
</evidence>
<dbReference type="GO" id="GO:0008494">
    <property type="term" value="F:translation activator activity"/>
    <property type="evidence" value="ECO:0007669"/>
    <property type="project" value="TreeGrafter"/>
</dbReference>
<protein>
    <submittedName>
        <fullName evidence="4">MIF4G domain-containing protein</fullName>
    </submittedName>
</protein>
<evidence type="ECO:0000313" key="3">
    <source>
        <dbReference type="Proteomes" id="UP000267096"/>
    </source>
</evidence>
<keyword evidence="3" id="KW-1185">Reference proteome</keyword>
<organism evidence="4">
    <name type="scientific">Anisakis simplex</name>
    <name type="common">Herring worm</name>
    <dbReference type="NCBI Taxonomy" id="6269"/>
    <lineage>
        <taxon>Eukaryota</taxon>
        <taxon>Metazoa</taxon>
        <taxon>Ecdysozoa</taxon>
        <taxon>Nematoda</taxon>
        <taxon>Chromadorea</taxon>
        <taxon>Rhabditida</taxon>
        <taxon>Spirurina</taxon>
        <taxon>Ascaridomorpha</taxon>
        <taxon>Ascaridoidea</taxon>
        <taxon>Anisakidae</taxon>
        <taxon>Anisakis</taxon>
        <taxon>Anisakis simplex complex</taxon>
    </lineage>
</organism>
<dbReference type="GO" id="GO:0006446">
    <property type="term" value="P:regulation of translational initiation"/>
    <property type="evidence" value="ECO:0007669"/>
    <property type="project" value="TreeGrafter"/>
</dbReference>
<evidence type="ECO:0000313" key="2">
    <source>
        <dbReference type="EMBL" id="VDK43660.1"/>
    </source>
</evidence>
<dbReference type="OrthoDB" id="8171816at2759"/>
<proteinExistence type="predicted"/>
<name>A0A0M3JT88_ANISI</name>
<dbReference type="AlphaFoldDB" id="A0A0M3JT88"/>
<feature type="region of interest" description="Disordered" evidence="1">
    <location>
        <begin position="492"/>
        <end position="520"/>
    </location>
</feature>
<reference evidence="2 3" key="2">
    <citation type="submission" date="2018-11" db="EMBL/GenBank/DDBJ databases">
        <authorList>
            <consortium name="Pathogen Informatics"/>
        </authorList>
    </citation>
    <scope>NUCLEOTIDE SEQUENCE [LARGE SCALE GENOMIC DNA]</scope>
</reference>
<dbReference type="Gene3D" id="1.25.40.180">
    <property type="match status" value="1"/>
</dbReference>
<dbReference type="PANTHER" id="PTHR23254:SF15">
    <property type="entry name" value="POLYADENYLATE-BINDING PROTEIN-INTERACTING PROTEIN 1"/>
    <property type="match status" value="1"/>
</dbReference>
<accession>A0A0M3JT88</accession>
<dbReference type="SUPFAM" id="SSF48371">
    <property type="entry name" value="ARM repeat"/>
    <property type="match status" value="1"/>
</dbReference>
<feature type="compositionally biased region" description="Basic and acidic residues" evidence="1">
    <location>
        <begin position="511"/>
        <end position="520"/>
    </location>
</feature>
<reference evidence="4" key="1">
    <citation type="submission" date="2017-02" db="UniProtKB">
        <authorList>
            <consortium name="WormBaseParasite"/>
        </authorList>
    </citation>
    <scope>IDENTIFICATION</scope>
</reference>
<dbReference type="WBParaSite" id="ASIM_0001123101-mRNA-1">
    <property type="protein sequence ID" value="ASIM_0001123101-mRNA-1"/>
    <property type="gene ID" value="ASIM_0001123101"/>
</dbReference>
<sequence>MTYSVLRLQRRRTCSSVGSHRSASNLVAIDRAVAFSFYYPPLPPCTVSSQTTQLNIIGQSKGFDFSKTTGVAPFQPSSTYVMSQQTMPTYTDAAVYEENAYPSATMNNYGAFGHQTPAQFTSYMDPVGDDAAELNALAFESMFDTGLALTAEPPFALPRELCAKMMYSKNAALLQEVQVGLEQLIKQPEEFDAWSGAIRTRLVEKLITPEALSLTAEMIIQMAALKSGVQYGFARLCVYLCTEVQNFRQNNLLPMLHRYHEQNRKHMPTEQQQNLLLFFAELYEKLELAGGARIAVMGDAIFEQIESMLDMQAKIQDSSVRTVIQVLKLDGRHLECGEKGVARVDEVFTKLNAFAKGHPALSDSVKQQIVNLSAFRESNWGLKNQETYKSHLHVDSSAIITPSSSSGDLIIGPDGQPLSEEERAFVEDNIQRVNSADMNNEENDFSDDCEEFLMNGKLSLIYSYTFMFSTMLPFDLHLWETLNLQEVIEMDEEEKAKAETPNDITSLADQGNEKSNKSNE</sequence>
<dbReference type="InterPro" id="IPR016024">
    <property type="entry name" value="ARM-type_fold"/>
</dbReference>
<dbReference type="Proteomes" id="UP000267096">
    <property type="component" value="Unassembled WGS sequence"/>
</dbReference>
<dbReference type="EMBL" id="UYRR01031019">
    <property type="protein sequence ID" value="VDK43660.1"/>
    <property type="molecule type" value="Genomic_DNA"/>
</dbReference>
<dbReference type="PANTHER" id="PTHR23254">
    <property type="entry name" value="EIF4G DOMAIN PROTEIN"/>
    <property type="match status" value="1"/>
</dbReference>
<evidence type="ECO:0000256" key="1">
    <source>
        <dbReference type="SAM" id="MobiDB-lite"/>
    </source>
</evidence>
<dbReference type="InterPro" id="IPR051367">
    <property type="entry name" value="mRNA_TranslReg/HistoneTransl"/>
</dbReference>